<dbReference type="GO" id="GO:0008195">
    <property type="term" value="F:phosphatidate phosphatase activity"/>
    <property type="evidence" value="ECO:0007669"/>
    <property type="project" value="InterPro"/>
</dbReference>
<accession>A0A3S3PFV6</accession>
<evidence type="ECO:0000313" key="3">
    <source>
        <dbReference type="Proteomes" id="UP000284120"/>
    </source>
</evidence>
<dbReference type="AlphaFoldDB" id="A0A3S3PFV6"/>
<dbReference type="RefSeq" id="WP_113648189.1">
    <property type="nucleotide sequence ID" value="NZ_QMHN01000005.1"/>
</dbReference>
<dbReference type="Pfam" id="PF09949">
    <property type="entry name" value="APP1_cat"/>
    <property type="match status" value="1"/>
</dbReference>
<keyword evidence="3" id="KW-1185">Reference proteome</keyword>
<dbReference type="PANTHER" id="PTHR28208">
    <property type="entry name" value="PHOSPHATIDATE PHOSPHATASE APP1"/>
    <property type="match status" value="1"/>
</dbReference>
<gene>
    <name evidence="2" type="ORF">DPV69_14810</name>
</gene>
<dbReference type="OrthoDB" id="9789875at2"/>
<dbReference type="PANTHER" id="PTHR28208:SF3">
    <property type="entry name" value="PHOSPHATIDATE PHOSPHATASE APP1"/>
    <property type="match status" value="1"/>
</dbReference>
<dbReference type="InterPro" id="IPR019236">
    <property type="entry name" value="APP1_cat"/>
</dbReference>
<comment type="caution">
    <text evidence="2">The sequence shown here is derived from an EMBL/GenBank/DDBJ whole genome shotgun (WGS) entry which is preliminary data.</text>
</comment>
<name>A0A3S3PFV6_9SPHI</name>
<dbReference type="Proteomes" id="UP000284120">
    <property type="component" value="Unassembled WGS sequence"/>
</dbReference>
<reference evidence="2 3" key="1">
    <citation type="submission" date="2018-06" db="EMBL/GenBank/DDBJ databases">
        <title>Pedobacter endophyticus sp. nov., an endophytic bacterium isolated from a leaf of Triticum aestivum.</title>
        <authorList>
            <person name="Zhang L."/>
        </authorList>
    </citation>
    <scope>NUCLEOTIDE SEQUENCE [LARGE SCALE GENOMIC DNA]</scope>
    <source>
        <strain evidence="2 3">CM134L-2</strain>
    </source>
</reference>
<dbReference type="InterPro" id="IPR052935">
    <property type="entry name" value="Mg2+_PAP"/>
</dbReference>
<sequence>MAKKSAQVKIYHGYGHTHNLVVYGHVFKFRAKAEQKFRNGFFVNLMHVFKLFVLKPYPFATVKLSFRGQQISAKTAYDGFFKIEWEAKDEVEAGWHTVEVAAYDEGGNEIAHSSGSIYVPHITQYAFISDIDDTVMVSHSKTIAKRLRELLLRNPRTRKTFQSTRYHYELLAEAHTKVEQPNPFFYVSSSEWNLYDYLVETFRFNGFPEGTFLLNQLKRWKDLLKTGKTGHEGKLFRIMRIIDAFPKQKFIFLGDNSQQDPEIYAKIAEKYGENMVAVYIRNVRKSKLFQTQEILNKLEENNIKTCLFEHSEEAIVHSKKIGLIN</sequence>
<protein>
    <submittedName>
        <fullName evidence="2">DUF2183 domain-containing protein</fullName>
    </submittedName>
</protein>
<dbReference type="EMBL" id="SAYW01000005">
    <property type="protein sequence ID" value="RWU05423.1"/>
    <property type="molecule type" value="Genomic_DNA"/>
</dbReference>
<feature type="domain" description="Phosphatidate phosphatase APP1 catalytic" evidence="1">
    <location>
        <begin position="126"/>
        <end position="282"/>
    </location>
</feature>
<organism evidence="2 3">
    <name type="scientific">Pedobacter chitinilyticus</name>
    <dbReference type="NCBI Taxonomy" id="2233776"/>
    <lineage>
        <taxon>Bacteria</taxon>
        <taxon>Pseudomonadati</taxon>
        <taxon>Bacteroidota</taxon>
        <taxon>Sphingobacteriia</taxon>
        <taxon>Sphingobacteriales</taxon>
        <taxon>Sphingobacteriaceae</taxon>
        <taxon>Pedobacter</taxon>
    </lineage>
</organism>
<proteinExistence type="predicted"/>
<evidence type="ECO:0000259" key="1">
    <source>
        <dbReference type="Pfam" id="PF09949"/>
    </source>
</evidence>
<evidence type="ECO:0000313" key="2">
    <source>
        <dbReference type="EMBL" id="RWU05423.1"/>
    </source>
</evidence>